<feature type="compositionally biased region" description="Polar residues" evidence="1">
    <location>
        <begin position="393"/>
        <end position="410"/>
    </location>
</feature>
<evidence type="ECO:0000313" key="2">
    <source>
        <dbReference type="EMBL" id="SBS96748.1"/>
    </source>
</evidence>
<feature type="region of interest" description="Disordered" evidence="1">
    <location>
        <begin position="1257"/>
        <end position="1276"/>
    </location>
</feature>
<name>A0A1A8WWK9_PLAMA</name>
<feature type="compositionally biased region" description="Basic and acidic residues" evidence="1">
    <location>
        <begin position="1170"/>
        <end position="1191"/>
    </location>
</feature>
<feature type="region of interest" description="Disordered" evidence="1">
    <location>
        <begin position="1136"/>
        <end position="1196"/>
    </location>
</feature>
<feature type="region of interest" description="Disordered" evidence="1">
    <location>
        <begin position="391"/>
        <end position="410"/>
    </location>
</feature>
<feature type="compositionally biased region" description="Basic and acidic residues" evidence="1">
    <location>
        <begin position="122"/>
        <end position="165"/>
    </location>
</feature>
<feature type="compositionally biased region" description="Acidic residues" evidence="1">
    <location>
        <begin position="109"/>
        <end position="121"/>
    </location>
</feature>
<feature type="region of interest" description="Disordered" evidence="1">
    <location>
        <begin position="34"/>
        <end position="62"/>
    </location>
</feature>
<feature type="compositionally biased region" description="Basic and acidic residues" evidence="1">
    <location>
        <begin position="89"/>
        <end position="108"/>
    </location>
</feature>
<reference evidence="3" key="1">
    <citation type="submission" date="2016-05" db="EMBL/GenBank/DDBJ databases">
        <authorList>
            <person name="Naeem Raeece"/>
        </authorList>
    </citation>
    <scope>NUCLEOTIDE SEQUENCE [LARGE SCALE GENOMIC DNA]</scope>
</reference>
<evidence type="ECO:0000313" key="3">
    <source>
        <dbReference type="Proteomes" id="UP000078597"/>
    </source>
</evidence>
<dbReference type="VEuPathDB" id="PlasmoDB:PmUG01_06018400"/>
<gene>
    <name evidence="2" type="ORF">PMALA_056710</name>
</gene>
<feature type="non-terminal residue" evidence="2">
    <location>
        <position position="1276"/>
    </location>
</feature>
<feature type="region of interest" description="Disordered" evidence="1">
    <location>
        <begin position="421"/>
        <end position="513"/>
    </location>
</feature>
<protein>
    <submittedName>
        <fullName evidence="2">Uncharacterized protein</fullName>
    </submittedName>
</protein>
<evidence type="ECO:0000256" key="1">
    <source>
        <dbReference type="SAM" id="MobiDB-lite"/>
    </source>
</evidence>
<sequence length="1276" mass="146130">MNSRINKSSTSKKGAYNFRNVDLKSKKLISKNSSKEYSVLTQKNNERNKSNRILFPENKNTTNKVLQKQYNAHMDSNLMTNEDDNDDNNDNKYDDNNDNKYDDNKYDDNNDDDNNDDDNNDDDNKYDDNNDDDNKYDDNKYDDNKYDDNKYDDEKKINGKDSFNKQVKNDSKKMNILFNTNVKKDGALLTPSCISTKRGVEFKKDKVQLFASKSGKNIHKRFKNRYISHNERQSNANDLVRNVRGVLHLCQREERNDHPEKKIKSDIPITCNIEGKRRSVQFNGTINNATPLYDDYYRSDTSQCDDEDSEDRREDRICFLSNNTYSNRFNAERHTFERSSDLVKEKSLNVKEKNNHLCAKGNINSDINSGVNFEKICVNSMVPNYKHKIVPGSNATRTSSSKCEGTSNRNRYQNEKNMNFKNLKRNNPYNLREKNKNDCASYQGGSKHQNAKNIQCNKGNKTKSSVPSHAPYTSTANAAKKDGQYTNDNNSISGNASGSGGYSDNNSGSNFTSGSGNSFNRGCGNNGLTMQEFTRKSHNDQNKSLNNYNRESNSIMRIPLYPNNMEALLNKKKNENMNSSYMSNVHNFQTISSKNIRNKTEIPIKNCIMGKQNNLLNPQRSSNICQQADTSLLKKYNILKVTSTKSYISINNINSKSFRSSIINLNNSKKIFPSINCDTSIISEKPFTHISNIAGRGSQPNFINSNIPIRHNNIPHRRDEHKDLSHDDHIVHASNKCNTYNKNEMSNDYSHQFSLLGSKKSKTHAVRTNINMHAERRSSTQTTPPSRINTHKHLINGDVNHYSKNKNYTREGMSITINNEGANFNNENKQLISGPNDMNSSCKKRGDSSLNNFNNKNMLYLKHENVKKGLTFEEMRRKSFEAIHIVDLPTNNNNFKEKNRELQHKNFHLSMEEKKDDDRNRKNSRFIVNQTKELLEANYILKKRKLNENDKKGKHLITPSSITISTQKRKTTNTSILLNDEKGIRNSDNATNTGKVNLLRNDKMLMSNFIHVKNKKINKYNNYDRLKHIKIDTSAVHDDTNEYSLSNSSNEKICIDKSDFKNNTEGNRKDEIIFNKNITGNVQEMGSLHKILGNETVHYEKHNKSNSDHLCLHNNALLSRDSKSTSSNRSNILSAAKWGVNDNSDQEYGTDKTQPDDSNDVQGSNRRSRHINDKQNVHDSRIFNKNEKEMPQAKTRFSKKKELIISNATPVNTLTGSNGTLNKRVQPANITTENEKMREGDKTKNNSNFSELCECSNGATNEYKSEGMPTEDDARG</sequence>
<feature type="region of interest" description="Disordered" evidence="1">
    <location>
        <begin position="77"/>
        <end position="165"/>
    </location>
</feature>
<organism evidence="2 3">
    <name type="scientific">Plasmodium malariae</name>
    <dbReference type="NCBI Taxonomy" id="5858"/>
    <lineage>
        <taxon>Eukaryota</taxon>
        <taxon>Sar</taxon>
        <taxon>Alveolata</taxon>
        <taxon>Apicomplexa</taxon>
        <taxon>Aconoidasida</taxon>
        <taxon>Haemosporida</taxon>
        <taxon>Plasmodiidae</taxon>
        <taxon>Plasmodium</taxon>
        <taxon>Plasmodium (Plasmodium)</taxon>
    </lineage>
</organism>
<accession>A0A1A8WWK9</accession>
<proteinExistence type="predicted"/>
<feature type="compositionally biased region" description="Low complexity" evidence="1">
    <location>
        <begin position="487"/>
        <end position="513"/>
    </location>
</feature>
<feature type="compositionally biased region" description="Polar residues" evidence="1">
    <location>
        <begin position="438"/>
        <end position="477"/>
    </location>
</feature>
<dbReference type="AlphaFoldDB" id="A0A1A8WWK9"/>
<dbReference type="EMBL" id="FLQW01004291">
    <property type="protein sequence ID" value="SBS96748.1"/>
    <property type="molecule type" value="Genomic_DNA"/>
</dbReference>
<dbReference type="Proteomes" id="UP000078597">
    <property type="component" value="Unassembled WGS sequence"/>
</dbReference>